<evidence type="ECO:0000313" key="1">
    <source>
        <dbReference type="EMBL" id="OGZ26804.1"/>
    </source>
</evidence>
<comment type="caution">
    <text evidence="1">The sequence shown here is derived from an EMBL/GenBank/DDBJ whole genome shotgun (WGS) entry which is preliminary data.</text>
</comment>
<proteinExistence type="predicted"/>
<dbReference type="EMBL" id="MHML01000017">
    <property type="protein sequence ID" value="OGZ26804.1"/>
    <property type="molecule type" value="Genomic_DNA"/>
</dbReference>
<dbReference type="AlphaFoldDB" id="A0A1G2ELW3"/>
<accession>A0A1G2ELW3</accession>
<gene>
    <name evidence="1" type="ORF">A3F95_01965</name>
</gene>
<name>A0A1G2ELW3_9BACT</name>
<reference evidence="1 2" key="1">
    <citation type="journal article" date="2016" name="Nat. Commun.">
        <title>Thousands of microbial genomes shed light on interconnected biogeochemical processes in an aquifer system.</title>
        <authorList>
            <person name="Anantharaman K."/>
            <person name="Brown C.T."/>
            <person name="Hug L.A."/>
            <person name="Sharon I."/>
            <person name="Castelle C.J."/>
            <person name="Probst A.J."/>
            <person name="Thomas B.C."/>
            <person name="Singh A."/>
            <person name="Wilkins M.J."/>
            <person name="Karaoz U."/>
            <person name="Brodie E.L."/>
            <person name="Williams K.H."/>
            <person name="Hubbard S.S."/>
            <person name="Banfield J.F."/>
        </authorList>
    </citation>
    <scope>NUCLEOTIDE SEQUENCE [LARGE SCALE GENOMIC DNA]</scope>
</reference>
<evidence type="ECO:0000313" key="2">
    <source>
        <dbReference type="Proteomes" id="UP000179122"/>
    </source>
</evidence>
<sequence length="178" mass="21172">MEEIEIENKKLETALSGIKKIYMNISNGRLKRSAEHVYYEHLMFLFAIKKLAQPSQIPQPNQIYINAFLECFVVHLRNLFDFYYTPASKRKNQDDMLAEDYIRDINLFKGGRTPKHKLSYISKRANKQFAHLTYHRNRYNSRTKPWQFGKIHSMLYPTIKSFYLALPGNRKNGFILMN</sequence>
<dbReference type="Proteomes" id="UP000179122">
    <property type="component" value="Unassembled WGS sequence"/>
</dbReference>
<organism evidence="1 2">
    <name type="scientific">Candidatus Nealsonbacteria bacterium RIFCSPLOWO2_12_FULL_39_31</name>
    <dbReference type="NCBI Taxonomy" id="1801676"/>
    <lineage>
        <taxon>Bacteria</taxon>
        <taxon>Candidatus Nealsoniibacteriota</taxon>
    </lineage>
</organism>
<protein>
    <submittedName>
        <fullName evidence="1">Uncharacterized protein</fullName>
    </submittedName>
</protein>